<keyword evidence="5" id="KW-0378">Hydrolase</keyword>
<dbReference type="GO" id="GO:0005764">
    <property type="term" value="C:lysosome"/>
    <property type="evidence" value="ECO:0007669"/>
    <property type="project" value="TreeGrafter"/>
</dbReference>
<dbReference type="AlphaFoldDB" id="A0A382H6Q7"/>
<dbReference type="InterPro" id="IPR057739">
    <property type="entry name" value="Glyco_hydro_29_N"/>
</dbReference>
<keyword evidence="7" id="KW-0472">Membrane</keyword>
<keyword evidence="6" id="KW-0326">Glycosidase</keyword>
<keyword evidence="7" id="KW-1133">Transmembrane helix</keyword>
<dbReference type="PRINTS" id="PR00741">
    <property type="entry name" value="GLHYDRLASE29"/>
</dbReference>
<evidence type="ECO:0000256" key="5">
    <source>
        <dbReference type="ARBA" id="ARBA00022801"/>
    </source>
</evidence>
<dbReference type="Gene3D" id="3.20.20.80">
    <property type="entry name" value="Glycosidases"/>
    <property type="match status" value="1"/>
</dbReference>
<evidence type="ECO:0000256" key="4">
    <source>
        <dbReference type="ARBA" id="ARBA00022729"/>
    </source>
</evidence>
<dbReference type="PANTHER" id="PTHR10030:SF37">
    <property type="entry name" value="ALPHA-L-FUCOSIDASE-RELATED"/>
    <property type="match status" value="1"/>
</dbReference>
<dbReference type="PANTHER" id="PTHR10030">
    <property type="entry name" value="ALPHA-L-FUCOSIDASE"/>
    <property type="match status" value="1"/>
</dbReference>
<feature type="domain" description="Glycoside hydrolase family 29 N-terminal" evidence="8">
    <location>
        <begin position="36"/>
        <end position="375"/>
    </location>
</feature>
<evidence type="ECO:0000256" key="7">
    <source>
        <dbReference type="SAM" id="Phobius"/>
    </source>
</evidence>
<dbReference type="InterPro" id="IPR016286">
    <property type="entry name" value="FUC_metazoa-typ"/>
</dbReference>
<name>A0A382H6Q7_9ZZZZ</name>
<dbReference type="Pfam" id="PF01120">
    <property type="entry name" value="Alpha_L_fucos"/>
    <property type="match status" value="1"/>
</dbReference>
<feature type="non-terminal residue" evidence="9">
    <location>
        <position position="472"/>
    </location>
</feature>
<dbReference type="SMART" id="SM00812">
    <property type="entry name" value="Alpha_L_fucos"/>
    <property type="match status" value="1"/>
</dbReference>
<dbReference type="EC" id="3.2.1.51" evidence="3"/>
<accession>A0A382H6Q7</accession>
<keyword evidence="7" id="KW-0812">Transmembrane</keyword>
<dbReference type="EMBL" id="UINC01059320">
    <property type="protein sequence ID" value="SVB82597.1"/>
    <property type="molecule type" value="Genomic_DNA"/>
</dbReference>
<evidence type="ECO:0000256" key="6">
    <source>
        <dbReference type="ARBA" id="ARBA00023295"/>
    </source>
</evidence>
<organism evidence="9">
    <name type="scientific">marine metagenome</name>
    <dbReference type="NCBI Taxonomy" id="408172"/>
    <lineage>
        <taxon>unclassified sequences</taxon>
        <taxon>metagenomes</taxon>
        <taxon>ecological metagenomes</taxon>
    </lineage>
</organism>
<reference evidence="9" key="1">
    <citation type="submission" date="2018-05" db="EMBL/GenBank/DDBJ databases">
        <authorList>
            <person name="Lanie J.A."/>
            <person name="Ng W.-L."/>
            <person name="Kazmierczak K.M."/>
            <person name="Andrzejewski T.M."/>
            <person name="Davidsen T.M."/>
            <person name="Wayne K.J."/>
            <person name="Tettelin H."/>
            <person name="Glass J.I."/>
            <person name="Rusch D."/>
            <person name="Podicherti R."/>
            <person name="Tsui H.-C.T."/>
            <person name="Winkler M.E."/>
        </authorList>
    </citation>
    <scope>NUCLEOTIDE SEQUENCE</scope>
</reference>
<evidence type="ECO:0000256" key="3">
    <source>
        <dbReference type="ARBA" id="ARBA00012662"/>
    </source>
</evidence>
<dbReference type="GO" id="GO:0004560">
    <property type="term" value="F:alpha-L-fucosidase activity"/>
    <property type="evidence" value="ECO:0007669"/>
    <property type="project" value="InterPro"/>
</dbReference>
<dbReference type="InterPro" id="IPR017853">
    <property type="entry name" value="GH"/>
</dbReference>
<dbReference type="Gene3D" id="2.60.40.1180">
    <property type="entry name" value="Golgi alpha-mannosidase II"/>
    <property type="match status" value="1"/>
</dbReference>
<dbReference type="SUPFAM" id="SSF51445">
    <property type="entry name" value="(Trans)glycosidases"/>
    <property type="match status" value="1"/>
</dbReference>
<dbReference type="GO" id="GO:0016139">
    <property type="term" value="P:glycoside catabolic process"/>
    <property type="evidence" value="ECO:0007669"/>
    <property type="project" value="TreeGrafter"/>
</dbReference>
<comment type="similarity">
    <text evidence="2">Belongs to the glycosyl hydrolase 29 family.</text>
</comment>
<evidence type="ECO:0000313" key="9">
    <source>
        <dbReference type="EMBL" id="SVB82597.1"/>
    </source>
</evidence>
<evidence type="ECO:0000256" key="2">
    <source>
        <dbReference type="ARBA" id="ARBA00007951"/>
    </source>
</evidence>
<protein>
    <recommendedName>
        <fullName evidence="3">alpha-L-fucosidase</fullName>
        <ecNumber evidence="3">3.2.1.51</ecNumber>
    </recommendedName>
</protein>
<dbReference type="GO" id="GO:0006004">
    <property type="term" value="P:fucose metabolic process"/>
    <property type="evidence" value="ECO:0007669"/>
    <property type="project" value="InterPro"/>
</dbReference>
<dbReference type="InterPro" id="IPR000933">
    <property type="entry name" value="Glyco_hydro_29"/>
</dbReference>
<comment type="function">
    <text evidence="1">Alpha-L-fucosidase is responsible for hydrolyzing the alpha-1,6-linked fucose joined to the reducing-end N-acetylglucosamine of the carbohydrate moieties of glycoproteins.</text>
</comment>
<dbReference type="InterPro" id="IPR013780">
    <property type="entry name" value="Glyco_hydro_b"/>
</dbReference>
<keyword evidence="4" id="KW-0732">Signal</keyword>
<gene>
    <name evidence="9" type="ORF">METZ01_LOCUS235451</name>
</gene>
<evidence type="ECO:0000256" key="1">
    <source>
        <dbReference type="ARBA" id="ARBA00004071"/>
    </source>
</evidence>
<sequence>MIFLKISLRNIIYMIKAIIFQIIISLPLFGQVITVKYGPLLTEKRTDTAMEKWRTNRFGQFIHWGLYAIPGGEWEGKIYTGAAEWLPVWAAIPSAHWDSLQYDFNPSRFDPKKWAKMAKHMGARYVTITTKHHEGFCLWPSKFTEFDVESTPYNNDLLRPFVDAYTEEGIDVYFYYSILDWHHPNWRKEIKSDSDRFAFEQFKSFTKNQLEELLKLYPEVKGFWFDGTWDQSWELNGQFSYELENYLKKIHPGLIVNSRMRADEHGSRHRDSNGRLMGDYESGYERRLPDTGDTAIIQVDWESCMTIPENQWGFHKDWTTSHVKSPNELIEMLIHSVSLGGNFLLNFGPKADGTIRREEKRIAKEIGQWMEKYGEAVYNCGHAGLDKQDWGYYTKPKVGDNIYMTVFNIPINKKLKIRLPKGEQINKAYLLDRPNRSLEIQSYNKEISLVQIKTRSTSHPFVIVLELKRKES</sequence>
<feature type="transmembrane region" description="Helical" evidence="7">
    <location>
        <begin position="12"/>
        <end position="30"/>
    </location>
</feature>
<proteinExistence type="inferred from homology"/>
<evidence type="ECO:0000259" key="8">
    <source>
        <dbReference type="Pfam" id="PF01120"/>
    </source>
</evidence>
<dbReference type="PIRSF" id="PIRSF001092">
    <property type="entry name" value="Alpha-L-fucosidase"/>
    <property type="match status" value="1"/>
</dbReference>